<comment type="caution">
    <text evidence="9">The sequence shown here is derived from an EMBL/GenBank/DDBJ whole genome shotgun (WGS) entry which is preliminary data.</text>
</comment>
<dbReference type="SUPFAM" id="SSF53335">
    <property type="entry name" value="S-adenosyl-L-methionine-dependent methyltransferases"/>
    <property type="match status" value="1"/>
</dbReference>
<gene>
    <name evidence="9" type="ORF">ENO77_02230</name>
</gene>
<dbReference type="InterPro" id="IPR042296">
    <property type="entry name" value="tRNA_met_Trm1_C"/>
</dbReference>
<dbReference type="GO" id="GO:0002940">
    <property type="term" value="P:tRNA N2-guanine methylation"/>
    <property type="evidence" value="ECO:0007669"/>
    <property type="project" value="TreeGrafter"/>
</dbReference>
<name>A0A7C2ZC37_9CREN</name>
<dbReference type="EMBL" id="DSGT01000006">
    <property type="protein sequence ID" value="HEW52976.1"/>
    <property type="molecule type" value="Genomic_DNA"/>
</dbReference>
<evidence type="ECO:0000256" key="4">
    <source>
        <dbReference type="ARBA" id="ARBA00022691"/>
    </source>
</evidence>
<dbReference type="InterPro" id="IPR002905">
    <property type="entry name" value="Trm1"/>
</dbReference>
<sequence>MGVCPENFTEVLEGLARICAPDPQKFLRQDGTFEPSWAPVFYNPRMVENRDIAVELIDYLATETTREFVVVDPLAATGIRGIRTALEVGRTKGLKIYMGDISDEAVELMKINVIRNGVEDMVTVEKSDANELLYRLRRTGSSINYIDIDPFGSPVPFATAAIYTISKGGVVAFTATDLAVLEGKYRNKLLRRYGVAGTPSHVSKDIAVRILLSYIARLAFSIDRYIEPILSYVYKHYARVYVRVLKGASKTEEQMRQCLKPIRICVRCGLSFLEEQGVLCPLCGSQTIRIEPLWVCRTTHRDIIKNLAEKASRKPWIAKTTKSLLDLLSKYAEIDAITIRLSLLARILRVNTPPKDKVIECLRGIGHKASRSPTYADGIVTCAPIQDVLQCVKLSST</sequence>
<proteinExistence type="inferred from homology"/>
<keyword evidence="3 8" id="KW-0808">Transferase</keyword>
<evidence type="ECO:0000256" key="8">
    <source>
        <dbReference type="PROSITE-ProRule" id="PRU00958"/>
    </source>
</evidence>
<dbReference type="Gene3D" id="3.40.50.150">
    <property type="entry name" value="Vaccinia Virus protein VP39"/>
    <property type="match status" value="1"/>
</dbReference>
<comment type="similarity">
    <text evidence="8">Belongs to the class I-like SAM-binding methyltransferase superfamily. Trm1 family.</text>
</comment>
<keyword evidence="6 8" id="KW-0694">RNA-binding</keyword>
<evidence type="ECO:0000256" key="1">
    <source>
        <dbReference type="ARBA" id="ARBA00022555"/>
    </source>
</evidence>
<evidence type="ECO:0000256" key="6">
    <source>
        <dbReference type="ARBA" id="ARBA00022884"/>
    </source>
</evidence>
<keyword evidence="1 8" id="KW-0820">tRNA-binding</keyword>
<keyword evidence="2 8" id="KW-0489">Methyltransferase</keyword>
<dbReference type="Pfam" id="PF02005">
    <property type="entry name" value="TRM"/>
    <property type="match status" value="1"/>
</dbReference>
<dbReference type="GO" id="GO:0000049">
    <property type="term" value="F:tRNA binding"/>
    <property type="evidence" value="ECO:0007669"/>
    <property type="project" value="UniProtKB-UniRule"/>
</dbReference>
<evidence type="ECO:0000256" key="5">
    <source>
        <dbReference type="ARBA" id="ARBA00022694"/>
    </source>
</evidence>
<evidence type="ECO:0000313" key="9">
    <source>
        <dbReference type="EMBL" id="HEW52976.1"/>
    </source>
</evidence>
<organism evidence="9">
    <name type="scientific">Ignisphaera aggregans</name>
    <dbReference type="NCBI Taxonomy" id="334771"/>
    <lineage>
        <taxon>Archaea</taxon>
        <taxon>Thermoproteota</taxon>
        <taxon>Thermoprotei</taxon>
        <taxon>Desulfurococcales</taxon>
        <taxon>Desulfurococcaceae</taxon>
        <taxon>Ignisphaera</taxon>
    </lineage>
</organism>
<evidence type="ECO:0000256" key="2">
    <source>
        <dbReference type="ARBA" id="ARBA00022603"/>
    </source>
</evidence>
<dbReference type="PANTHER" id="PTHR10631:SF3">
    <property type="entry name" value="TRNA (GUANINE(26)-N(2))-DIMETHYLTRANSFERASE"/>
    <property type="match status" value="1"/>
</dbReference>
<dbReference type="PANTHER" id="PTHR10631">
    <property type="entry name" value="N 2 ,N 2 -DIMETHYLGUANOSINE TRNA METHYLTRANSFERASE"/>
    <property type="match status" value="1"/>
</dbReference>
<dbReference type="EC" id="2.1.1.216" evidence="7"/>
<keyword evidence="4 8" id="KW-0949">S-adenosyl-L-methionine</keyword>
<keyword evidence="5 8" id="KW-0819">tRNA processing</keyword>
<dbReference type="InterPro" id="IPR029063">
    <property type="entry name" value="SAM-dependent_MTases_sf"/>
</dbReference>
<dbReference type="GO" id="GO:0160104">
    <property type="term" value="F:tRNA (guanine(26)-N2)-dimethyltransferase activity"/>
    <property type="evidence" value="ECO:0007669"/>
    <property type="project" value="UniProtKB-EC"/>
</dbReference>
<dbReference type="PROSITE" id="PS51626">
    <property type="entry name" value="SAM_MT_TRM1"/>
    <property type="match status" value="1"/>
</dbReference>
<protein>
    <recommendedName>
        <fullName evidence="7">tRNA (guanine(26)-N(2))-dimethyltransferase</fullName>
        <ecNumber evidence="7">2.1.1.216</ecNumber>
    </recommendedName>
</protein>
<dbReference type="AlphaFoldDB" id="A0A7C2ZC37"/>
<accession>A0A7C2ZC37</accession>
<evidence type="ECO:0000256" key="3">
    <source>
        <dbReference type="ARBA" id="ARBA00022679"/>
    </source>
</evidence>
<evidence type="ECO:0000256" key="7">
    <source>
        <dbReference type="ARBA" id="ARBA00039099"/>
    </source>
</evidence>
<reference evidence="9" key="1">
    <citation type="journal article" date="2020" name="mSystems">
        <title>Genome- and Community-Level Interaction Insights into Carbon Utilization and Element Cycling Functions of Hydrothermarchaeota in Hydrothermal Sediment.</title>
        <authorList>
            <person name="Zhou Z."/>
            <person name="Liu Y."/>
            <person name="Xu W."/>
            <person name="Pan J."/>
            <person name="Luo Z.H."/>
            <person name="Li M."/>
        </authorList>
    </citation>
    <scope>NUCLEOTIDE SEQUENCE [LARGE SCALE GENOMIC DNA]</scope>
    <source>
        <strain evidence="9">SpSt-16</strain>
    </source>
</reference>
<dbReference type="Gene3D" id="3.30.56.70">
    <property type="entry name" value="N2,N2-dimethylguanosine tRNA methyltransferase, C-terminal domain"/>
    <property type="match status" value="1"/>
</dbReference>